<dbReference type="Proteomes" id="UP000682308">
    <property type="component" value="Unassembled WGS sequence"/>
</dbReference>
<protein>
    <submittedName>
        <fullName evidence="1">Uncharacterized protein</fullName>
    </submittedName>
</protein>
<accession>A0A941F9T4</accession>
<organism evidence="1 2">
    <name type="scientific">Streptomyces tuirus</name>
    <dbReference type="NCBI Taxonomy" id="68278"/>
    <lineage>
        <taxon>Bacteria</taxon>
        <taxon>Bacillati</taxon>
        <taxon>Actinomycetota</taxon>
        <taxon>Actinomycetes</taxon>
        <taxon>Kitasatosporales</taxon>
        <taxon>Streptomycetaceae</taxon>
        <taxon>Streptomyces</taxon>
    </lineage>
</organism>
<comment type="caution">
    <text evidence="1">The sequence shown here is derived from an EMBL/GenBank/DDBJ whole genome shotgun (WGS) entry which is preliminary data.</text>
</comment>
<reference evidence="1 2" key="1">
    <citation type="submission" date="2021-04" db="EMBL/GenBank/DDBJ databases">
        <title>Characterization of the biosynthetic gene cluster of new lipopeptides with antitumor activity in the genome of the marine Streptomyces PHM034.</title>
        <authorList>
            <person name="Ceniceros A."/>
            <person name="Canedo L."/>
            <person name="Mendez C."/>
            <person name="Olano C."/>
            <person name="Schleissner C."/>
            <person name="Cuevas C."/>
            <person name="De La Calle F."/>
            <person name="Salas J.A."/>
        </authorList>
    </citation>
    <scope>NUCLEOTIDE SEQUENCE [LARGE SCALE GENOMIC DNA]</scope>
    <source>
        <strain evidence="1 2">PHM034</strain>
    </source>
</reference>
<name>A0A941F9T4_9ACTN</name>
<keyword evidence="2" id="KW-1185">Reference proteome</keyword>
<sequence>MGRYHESSYDAEVAHGAAQAYQAAAVMVNAQITAATAHLTDQAEISSTANQLIVNQLQKARETSS</sequence>
<dbReference type="AlphaFoldDB" id="A0A941F9T4"/>
<dbReference type="EMBL" id="JAGTPG010000001">
    <property type="protein sequence ID" value="MBR8638629.1"/>
    <property type="molecule type" value="Genomic_DNA"/>
</dbReference>
<gene>
    <name evidence="1" type="ORF">KEF29_03270</name>
</gene>
<evidence type="ECO:0000313" key="2">
    <source>
        <dbReference type="Proteomes" id="UP000682308"/>
    </source>
</evidence>
<proteinExistence type="predicted"/>
<evidence type="ECO:0000313" key="1">
    <source>
        <dbReference type="EMBL" id="MBR8638629.1"/>
    </source>
</evidence>